<dbReference type="STRING" id="456481.LEPBI_II0020"/>
<dbReference type="BioCyc" id="LBIF456481:LEPBI_RS17175-MONOMER"/>
<name>B0STM4_LEPBP</name>
<dbReference type="AlphaFoldDB" id="B0STM4"/>
<keyword evidence="2" id="KW-1185">Reference proteome</keyword>
<gene>
    <name evidence="1" type="ordered locus">LEPBI_II0020</name>
</gene>
<organism evidence="1 2">
    <name type="scientific">Leptospira biflexa serovar Patoc (strain Patoc 1 / ATCC 23582 / Paris)</name>
    <dbReference type="NCBI Taxonomy" id="456481"/>
    <lineage>
        <taxon>Bacteria</taxon>
        <taxon>Pseudomonadati</taxon>
        <taxon>Spirochaetota</taxon>
        <taxon>Spirochaetia</taxon>
        <taxon>Leptospirales</taxon>
        <taxon>Leptospiraceae</taxon>
        <taxon>Leptospira</taxon>
    </lineage>
</organism>
<dbReference type="OrthoDB" id="332062at2"/>
<dbReference type="PROSITE" id="PS51257">
    <property type="entry name" value="PROKAR_LIPOPROTEIN"/>
    <property type="match status" value="1"/>
</dbReference>
<sequence length="86" mass="10014">MINSYRFIFLSLLFFGCAQLSREDQLQAECETNRRNGYLYMIPILQRHTTSGATETNSLVWVGNTEIGYRKCSSEAKKNQWNLRSN</sequence>
<dbReference type="EMBL" id="CP000787">
    <property type="protein sequence ID" value="ABZ99558.1"/>
    <property type="molecule type" value="Genomic_DNA"/>
</dbReference>
<dbReference type="Proteomes" id="UP000001847">
    <property type="component" value="Chromosome II"/>
</dbReference>
<reference evidence="1 2" key="1">
    <citation type="journal article" date="2008" name="PLoS ONE">
        <title>Genome sequence of the saprophyte Leptospira biflexa provides insights into the evolution of Leptospira and the pathogenesis of leptospirosis.</title>
        <authorList>
            <person name="Picardeau M."/>
            <person name="Bulach D.M."/>
            <person name="Bouchier C."/>
            <person name="Zuerner R.L."/>
            <person name="Zidane N."/>
            <person name="Wilson P.J."/>
            <person name="Creno S."/>
            <person name="Kuczek E.S."/>
            <person name="Bommezzadri S."/>
            <person name="Davis J.C."/>
            <person name="McGrath A."/>
            <person name="Johnson M.J."/>
            <person name="Boursaux-Eude C."/>
            <person name="Seemann T."/>
            <person name="Rouy Z."/>
            <person name="Coppel R.L."/>
            <person name="Rood J.I."/>
            <person name="Lajus A."/>
            <person name="Davies J.K."/>
            <person name="Medigue C."/>
            <person name="Adler B."/>
        </authorList>
    </citation>
    <scope>NUCLEOTIDE SEQUENCE [LARGE SCALE GENOMIC DNA]</scope>
    <source>
        <strain evidence="2">Patoc 1 / ATCC 23582 / Paris</strain>
    </source>
</reference>
<accession>B0STM4</accession>
<dbReference type="KEGG" id="lbi:LEPBI_II0020"/>
<proteinExistence type="predicted"/>
<evidence type="ECO:0008006" key="3">
    <source>
        <dbReference type="Google" id="ProtNLM"/>
    </source>
</evidence>
<evidence type="ECO:0000313" key="2">
    <source>
        <dbReference type="Proteomes" id="UP000001847"/>
    </source>
</evidence>
<protein>
    <recommendedName>
        <fullName evidence="3">Lipoprotein</fullName>
    </recommendedName>
</protein>
<evidence type="ECO:0000313" key="1">
    <source>
        <dbReference type="EMBL" id="ABZ99558.1"/>
    </source>
</evidence>
<dbReference type="HOGENOM" id="CLU_2494078_0_0_12"/>